<organism evidence="2">
    <name type="scientific">Utricularia reniformis</name>
    <dbReference type="NCBI Taxonomy" id="192314"/>
    <lineage>
        <taxon>Eukaryota</taxon>
        <taxon>Viridiplantae</taxon>
        <taxon>Streptophyta</taxon>
        <taxon>Embryophyta</taxon>
        <taxon>Tracheophyta</taxon>
        <taxon>Spermatophyta</taxon>
        <taxon>Magnoliopsida</taxon>
        <taxon>eudicotyledons</taxon>
        <taxon>Gunneridae</taxon>
        <taxon>Pentapetalae</taxon>
        <taxon>asterids</taxon>
        <taxon>lamiids</taxon>
        <taxon>Lamiales</taxon>
        <taxon>Lentibulariaceae</taxon>
        <taxon>Utricularia</taxon>
    </lineage>
</organism>
<geneLocation type="mitochondrion" evidence="2"/>
<evidence type="ECO:0000256" key="1">
    <source>
        <dbReference type="SAM" id="MobiDB-lite"/>
    </source>
</evidence>
<keyword evidence="2" id="KW-0496">Mitochondrion</keyword>
<dbReference type="EMBL" id="KY774314">
    <property type="protein sequence ID" value="ART31718.1"/>
    <property type="molecule type" value="Genomic_DNA"/>
</dbReference>
<accession>A0A1Y0B2V3</accession>
<gene>
    <name evidence="2" type="ORF">AEK19_MT1529</name>
</gene>
<reference evidence="2" key="1">
    <citation type="submission" date="2017-03" db="EMBL/GenBank/DDBJ databases">
        <title>The mitochondrial genome of the carnivorous plant Utricularia reniformis (Lentibulariaceae): structure, comparative analysis and evolutionary landmarks.</title>
        <authorList>
            <person name="Silva S.R."/>
            <person name="Alvarenga D.O."/>
            <person name="Michael T.P."/>
            <person name="Miranda V.F.O."/>
            <person name="Varani A.M."/>
        </authorList>
    </citation>
    <scope>NUCLEOTIDE SEQUENCE</scope>
</reference>
<feature type="region of interest" description="Disordered" evidence="1">
    <location>
        <begin position="46"/>
        <end position="70"/>
    </location>
</feature>
<feature type="compositionally biased region" description="Basic and acidic residues" evidence="1">
    <location>
        <begin position="51"/>
        <end position="70"/>
    </location>
</feature>
<dbReference type="AlphaFoldDB" id="A0A1Y0B2V3"/>
<name>A0A1Y0B2V3_9LAMI</name>
<sequence length="70" mass="8346">MRFSNSLTTALIKELGRRDLHFFEILYMNHIFIILPGYEGEYENEEAAGTDMKRKEVEKEHDKITQRKGR</sequence>
<proteinExistence type="predicted"/>
<evidence type="ECO:0000313" key="2">
    <source>
        <dbReference type="EMBL" id="ART31718.1"/>
    </source>
</evidence>
<protein>
    <submittedName>
        <fullName evidence="2">Uncharacterized protein</fullName>
    </submittedName>
</protein>